<dbReference type="PANTHER" id="PTHR30087">
    <property type="entry name" value="INNER MEMBRANE PROTEIN"/>
    <property type="match status" value="1"/>
</dbReference>
<accession>A0A7T8BA48</accession>
<reference evidence="1" key="1">
    <citation type="submission" date="2021-01" db="EMBL/GenBank/DDBJ databases">
        <title>Description of Breznakiella homolactica.</title>
        <authorList>
            <person name="Song Y."/>
            <person name="Brune A."/>
        </authorList>
    </citation>
    <scope>NUCLEOTIDE SEQUENCE</scope>
    <source>
        <strain evidence="1">RmG30</strain>
    </source>
</reference>
<dbReference type="InterPro" id="IPR007553">
    <property type="entry name" value="2-thiour_desulf"/>
</dbReference>
<gene>
    <name evidence="1" type="ORF">JFL75_05070</name>
</gene>
<organism evidence="1 2">
    <name type="scientific">Breznakiella homolactica</name>
    <dbReference type="NCBI Taxonomy" id="2798577"/>
    <lineage>
        <taxon>Bacteria</taxon>
        <taxon>Pseudomonadati</taxon>
        <taxon>Spirochaetota</taxon>
        <taxon>Spirochaetia</taxon>
        <taxon>Spirochaetales</taxon>
        <taxon>Breznakiellaceae</taxon>
        <taxon>Breznakiella</taxon>
    </lineage>
</organism>
<dbReference type="Proteomes" id="UP000595917">
    <property type="component" value="Chromosome"/>
</dbReference>
<evidence type="ECO:0000313" key="1">
    <source>
        <dbReference type="EMBL" id="QQO10294.1"/>
    </source>
</evidence>
<dbReference type="EMBL" id="CP067089">
    <property type="protein sequence ID" value="QQO10294.1"/>
    <property type="molecule type" value="Genomic_DNA"/>
</dbReference>
<name>A0A7T8BA48_9SPIR</name>
<keyword evidence="2" id="KW-1185">Reference proteome</keyword>
<dbReference type="PANTHER" id="PTHR30087:SF1">
    <property type="entry name" value="HYPOTHETICAL CYTOSOLIC PROTEIN"/>
    <property type="match status" value="1"/>
</dbReference>
<dbReference type="Pfam" id="PF04463">
    <property type="entry name" value="2-thiour_desulf"/>
    <property type="match status" value="1"/>
</dbReference>
<dbReference type="AlphaFoldDB" id="A0A7T8BA48"/>
<protein>
    <submittedName>
        <fullName evidence="1">DUF523 domain-containing protein</fullName>
    </submittedName>
</protein>
<sequence>MYLISACLAGIPCRYNGTSVHKPEFSELVNSGKAIAACPEVLGGLPIPRPPCEIRIENRQTKVIGRDGYEYTQAFVLGAEKTLRICRRYRITTAILKSMSPSCGCGRIYDGSFSGTIRTGKGVTAELLTANRIVVFTEENWKEESGSETG</sequence>
<dbReference type="RefSeq" id="WP_215627598.1">
    <property type="nucleotide sequence ID" value="NZ_CP067089.2"/>
</dbReference>
<evidence type="ECO:0000313" key="2">
    <source>
        <dbReference type="Proteomes" id="UP000595917"/>
    </source>
</evidence>
<proteinExistence type="predicted"/>
<dbReference type="KEGG" id="bhc:JFL75_05070"/>